<evidence type="ECO:0000256" key="6">
    <source>
        <dbReference type="RuleBase" id="RU363132"/>
    </source>
</evidence>
<feature type="region of interest" description="Disordered" evidence="7">
    <location>
        <begin position="218"/>
        <end position="247"/>
    </location>
</feature>
<name>A0A5J5FBT5_9PEZI</name>
<keyword evidence="4 6" id="KW-1133">Transmembrane helix</keyword>
<keyword evidence="5 6" id="KW-0472">Membrane</keyword>
<dbReference type="OrthoDB" id="567788at2759"/>
<evidence type="ECO:0000256" key="7">
    <source>
        <dbReference type="SAM" id="MobiDB-lite"/>
    </source>
</evidence>
<sequence>MSHFHSLFYDLFTWKHPKATGFVFFSTISLIFAFRYVNVLRYVFKGAYVLFATVSLLELAGKPLGMNGVVSSMRPHRYYTIPRESLEHFFANLHELINFFVLEFQRVVFAENIFATVAAFVTSFFGYFLIKYIPFWTLLLLTAITAFTAPLIYINNKELIDEQILHVSEIINAQMENTKKITGKYAEDAAARARATAAELQTKVQGMTHKAAVKTEATNGNETVHDYPKVPTHEPVAEPAVDEPILA</sequence>
<keyword evidence="3 6" id="KW-0256">Endoplasmic reticulum</keyword>
<feature type="transmembrane region" description="Helical" evidence="6">
    <location>
        <begin position="20"/>
        <end position="37"/>
    </location>
</feature>
<protein>
    <recommendedName>
        <fullName evidence="6">Reticulon-like protein</fullName>
    </recommendedName>
</protein>
<evidence type="ECO:0000313" key="9">
    <source>
        <dbReference type="EMBL" id="KAA8914546.1"/>
    </source>
</evidence>
<dbReference type="Proteomes" id="UP000326924">
    <property type="component" value="Unassembled WGS sequence"/>
</dbReference>
<feature type="domain" description="Reticulon" evidence="8">
    <location>
        <begin position="8"/>
        <end position="205"/>
    </location>
</feature>
<feature type="compositionally biased region" description="Basic and acidic residues" evidence="7">
    <location>
        <begin position="223"/>
        <end position="236"/>
    </location>
</feature>
<gene>
    <name evidence="9" type="ORF">FN846DRAFT_926740</name>
</gene>
<dbReference type="GO" id="GO:0005789">
    <property type="term" value="C:endoplasmic reticulum membrane"/>
    <property type="evidence" value="ECO:0007669"/>
    <property type="project" value="UniProtKB-SubCell"/>
</dbReference>
<dbReference type="PROSITE" id="PS50845">
    <property type="entry name" value="RETICULON"/>
    <property type="match status" value="1"/>
</dbReference>
<feature type="transmembrane region" description="Helical" evidence="6">
    <location>
        <begin position="107"/>
        <end position="129"/>
    </location>
</feature>
<dbReference type="AlphaFoldDB" id="A0A5J5FBT5"/>
<dbReference type="InterPro" id="IPR003388">
    <property type="entry name" value="Reticulon"/>
</dbReference>
<proteinExistence type="predicted"/>
<feature type="transmembrane region" description="Helical" evidence="6">
    <location>
        <begin position="135"/>
        <end position="154"/>
    </location>
</feature>
<evidence type="ECO:0000256" key="1">
    <source>
        <dbReference type="ARBA" id="ARBA00004477"/>
    </source>
</evidence>
<evidence type="ECO:0000256" key="3">
    <source>
        <dbReference type="ARBA" id="ARBA00022824"/>
    </source>
</evidence>
<accession>A0A5J5FBT5</accession>
<dbReference type="InParanoid" id="A0A5J5FBT5"/>
<evidence type="ECO:0000259" key="8">
    <source>
        <dbReference type="PROSITE" id="PS50845"/>
    </source>
</evidence>
<comment type="caution">
    <text evidence="9">The sequence shown here is derived from an EMBL/GenBank/DDBJ whole genome shotgun (WGS) entry which is preliminary data.</text>
</comment>
<dbReference type="EMBL" id="VXIS01000005">
    <property type="protein sequence ID" value="KAA8914546.1"/>
    <property type="molecule type" value="Genomic_DNA"/>
</dbReference>
<evidence type="ECO:0000256" key="4">
    <source>
        <dbReference type="ARBA" id="ARBA00022989"/>
    </source>
</evidence>
<evidence type="ECO:0000256" key="2">
    <source>
        <dbReference type="ARBA" id="ARBA00022692"/>
    </source>
</evidence>
<organism evidence="9 10">
    <name type="scientific">Sphaerosporella brunnea</name>
    <dbReference type="NCBI Taxonomy" id="1250544"/>
    <lineage>
        <taxon>Eukaryota</taxon>
        <taxon>Fungi</taxon>
        <taxon>Dikarya</taxon>
        <taxon>Ascomycota</taxon>
        <taxon>Pezizomycotina</taxon>
        <taxon>Pezizomycetes</taxon>
        <taxon>Pezizales</taxon>
        <taxon>Pyronemataceae</taxon>
        <taxon>Sphaerosporella</taxon>
    </lineage>
</organism>
<evidence type="ECO:0000256" key="5">
    <source>
        <dbReference type="ARBA" id="ARBA00023136"/>
    </source>
</evidence>
<dbReference type="Pfam" id="PF02453">
    <property type="entry name" value="Reticulon"/>
    <property type="match status" value="1"/>
</dbReference>
<keyword evidence="2 6" id="KW-0812">Transmembrane</keyword>
<evidence type="ECO:0000313" key="10">
    <source>
        <dbReference type="Proteomes" id="UP000326924"/>
    </source>
</evidence>
<comment type="subcellular location">
    <subcellularLocation>
        <location evidence="1 6">Endoplasmic reticulum membrane</location>
        <topology evidence="1 6">Multi-pass membrane protein</topology>
    </subcellularLocation>
</comment>
<keyword evidence="10" id="KW-1185">Reference proteome</keyword>
<dbReference type="FunCoup" id="A0A5J5FBT5">
    <property type="interactions" value="238"/>
</dbReference>
<reference evidence="9 10" key="1">
    <citation type="submission" date="2019-09" db="EMBL/GenBank/DDBJ databases">
        <title>Draft genome of the ectomycorrhizal ascomycete Sphaerosporella brunnea.</title>
        <authorList>
            <consortium name="DOE Joint Genome Institute"/>
            <person name="Benucci G.M."/>
            <person name="Marozzi G."/>
            <person name="Antonielli L."/>
            <person name="Sanchez S."/>
            <person name="Marco P."/>
            <person name="Wang X."/>
            <person name="Falini L.B."/>
            <person name="Barry K."/>
            <person name="Haridas S."/>
            <person name="Lipzen A."/>
            <person name="Labutti K."/>
            <person name="Grigoriev I.V."/>
            <person name="Murat C."/>
            <person name="Martin F."/>
            <person name="Albertini E."/>
            <person name="Donnini D."/>
            <person name="Bonito G."/>
        </authorList>
    </citation>
    <scope>NUCLEOTIDE SEQUENCE [LARGE SCALE GENOMIC DNA]</scope>
    <source>
        <strain evidence="9 10">Sb_GMNB300</strain>
    </source>
</reference>